<accession>A0ABN3I5U4</accession>
<protein>
    <recommendedName>
        <fullName evidence="1">Peptidase S33 tripeptidyl aminopeptidase-like C-terminal domain-containing protein</fullName>
    </recommendedName>
</protein>
<organism evidence="2 3">
    <name type="scientific">Dactylosporangium salmoneum</name>
    <dbReference type="NCBI Taxonomy" id="53361"/>
    <lineage>
        <taxon>Bacteria</taxon>
        <taxon>Bacillati</taxon>
        <taxon>Actinomycetota</taxon>
        <taxon>Actinomycetes</taxon>
        <taxon>Micromonosporales</taxon>
        <taxon>Micromonosporaceae</taxon>
        <taxon>Dactylosporangium</taxon>
    </lineage>
</organism>
<dbReference type="Pfam" id="PF08386">
    <property type="entry name" value="Abhydrolase_4"/>
    <property type="match status" value="1"/>
</dbReference>
<proteinExistence type="predicted"/>
<evidence type="ECO:0000313" key="3">
    <source>
        <dbReference type="Proteomes" id="UP001501444"/>
    </source>
</evidence>
<reference evidence="2 3" key="1">
    <citation type="journal article" date="2019" name="Int. J. Syst. Evol. Microbiol.">
        <title>The Global Catalogue of Microorganisms (GCM) 10K type strain sequencing project: providing services to taxonomists for standard genome sequencing and annotation.</title>
        <authorList>
            <consortium name="The Broad Institute Genomics Platform"/>
            <consortium name="The Broad Institute Genome Sequencing Center for Infectious Disease"/>
            <person name="Wu L."/>
            <person name="Ma J."/>
        </authorList>
    </citation>
    <scope>NUCLEOTIDE SEQUENCE [LARGE SCALE GENOMIC DNA]</scope>
    <source>
        <strain evidence="2 3">JCM 3272</strain>
    </source>
</reference>
<comment type="caution">
    <text evidence="2">The sequence shown here is derived from an EMBL/GenBank/DDBJ whole genome shotgun (WGS) entry which is preliminary data.</text>
</comment>
<dbReference type="EMBL" id="BAAARV010000142">
    <property type="protein sequence ID" value="GAA2395471.1"/>
    <property type="molecule type" value="Genomic_DNA"/>
</dbReference>
<dbReference type="Gene3D" id="3.40.50.1820">
    <property type="entry name" value="alpha/beta hydrolase"/>
    <property type="match status" value="1"/>
</dbReference>
<sequence>MTATVGAPVVAGARWDPPAAIAVRGTVVLLPGRGEHAGVYDRFGRRLAADGYAVRSATPETAAAVAATATAPLVLAGSDTGALHALALATPLGAAGVIAAGVPWDPPRAPSLLSWDAELEARSACPTHRARLEADGGFQRGTLAAAVPPDLAASVDPAAVAVPVLLVHGEADPIAPPSGARALAARLPRAELATVRDGRHDALNDITHRTVAAHVVQWLERLRSDPDALRPILTVS</sequence>
<evidence type="ECO:0000259" key="1">
    <source>
        <dbReference type="Pfam" id="PF08386"/>
    </source>
</evidence>
<dbReference type="SUPFAM" id="SSF53474">
    <property type="entry name" value="alpha/beta-Hydrolases"/>
    <property type="match status" value="1"/>
</dbReference>
<dbReference type="Proteomes" id="UP001501444">
    <property type="component" value="Unassembled WGS sequence"/>
</dbReference>
<feature type="domain" description="Peptidase S33 tripeptidyl aminopeptidase-like C-terminal" evidence="1">
    <location>
        <begin position="150"/>
        <end position="221"/>
    </location>
</feature>
<dbReference type="InterPro" id="IPR029058">
    <property type="entry name" value="AB_hydrolase_fold"/>
</dbReference>
<dbReference type="RefSeq" id="WP_344620815.1">
    <property type="nucleotide sequence ID" value="NZ_BAAARV010000142.1"/>
</dbReference>
<evidence type="ECO:0000313" key="2">
    <source>
        <dbReference type="EMBL" id="GAA2395471.1"/>
    </source>
</evidence>
<dbReference type="InterPro" id="IPR013595">
    <property type="entry name" value="Pept_S33_TAP-like_C"/>
</dbReference>
<keyword evidence="3" id="KW-1185">Reference proteome</keyword>
<name>A0ABN3I5U4_9ACTN</name>
<gene>
    <name evidence="2" type="ORF">GCM10010170_110320</name>
</gene>